<accession>J3MQK9</accession>
<dbReference type="Gramene" id="OB08G13880.1">
    <property type="protein sequence ID" value="OB08G13880.1"/>
    <property type="gene ID" value="OB08G13880"/>
</dbReference>
<reference evidence="1" key="1">
    <citation type="journal article" date="2013" name="Nat. Commun.">
        <title>Whole-genome sequencing of Oryza brachyantha reveals mechanisms underlying Oryza genome evolution.</title>
        <authorList>
            <person name="Chen J."/>
            <person name="Huang Q."/>
            <person name="Gao D."/>
            <person name="Wang J."/>
            <person name="Lang Y."/>
            <person name="Liu T."/>
            <person name="Li B."/>
            <person name="Bai Z."/>
            <person name="Luis Goicoechea J."/>
            <person name="Liang C."/>
            <person name="Chen C."/>
            <person name="Zhang W."/>
            <person name="Sun S."/>
            <person name="Liao Y."/>
            <person name="Zhang X."/>
            <person name="Yang L."/>
            <person name="Song C."/>
            <person name="Wang M."/>
            <person name="Shi J."/>
            <person name="Liu G."/>
            <person name="Liu J."/>
            <person name="Zhou H."/>
            <person name="Zhou W."/>
            <person name="Yu Q."/>
            <person name="An N."/>
            <person name="Chen Y."/>
            <person name="Cai Q."/>
            <person name="Wang B."/>
            <person name="Liu B."/>
            <person name="Min J."/>
            <person name="Huang Y."/>
            <person name="Wu H."/>
            <person name="Li Z."/>
            <person name="Zhang Y."/>
            <person name="Yin Y."/>
            <person name="Song W."/>
            <person name="Jiang J."/>
            <person name="Jackson S.A."/>
            <person name="Wing R.A."/>
            <person name="Wang J."/>
            <person name="Chen M."/>
        </authorList>
    </citation>
    <scope>NUCLEOTIDE SEQUENCE [LARGE SCALE GENOMIC DNA]</scope>
    <source>
        <strain evidence="1">cv. IRGC 101232</strain>
    </source>
</reference>
<dbReference type="EnsemblPlants" id="OB08G13880.1">
    <property type="protein sequence ID" value="OB08G13880.1"/>
    <property type="gene ID" value="OB08G13880"/>
</dbReference>
<dbReference type="Proteomes" id="UP000006038">
    <property type="component" value="Chromosome 8"/>
</dbReference>
<evidence type="ECO:0000313" key="2">
    <source>
        <dbReference type="Proteomes" id="UP000006038"/>
    </source>
</evidence>
<sequence length="96" mass="10128">MGGGSGIGMGSGSDGDGAAIAVLPPAAKNLAFRPWWLSWPCVAALAPVGRPIWRERSGCEGKSSIDLTHSLPLTLRSNLSAIQQYYSYSYTSNTLN</sequence>
<protein>
    <submittedName>
        <fullName evidence="1">Uncharacterized protein</fullName>
    </submittedName>
</protein>
<dbReference type="HOGENOM" id="CLU_2363100_0_0_1"/>
<keyword evidence="2" id="KW-1185">Reference proteome</keyword>
<reference evidence="1" key="2">
    <citation type="submission" date="2013-04" db="UniProtKB">
        <authorList>
            <consortium name="EnsemblPlants"/>
        </authorList>
    </citation>
    <scope>IDENTIFICATION</scope>
</reference>
<evidence type="ECO:0000313" key="1">
    <source>
        <dbReference type="EnsemblPlants" id="OB08G13880.1"/>
    </source>
</evidence>
<proteinExistence type="predicted"/>
<name>J3MQK9_ORYBR</name>
<organism evidence="1">
    <name type="scientific">Oryza brachyantha</name>
    <name type="common">malo sina</name>
    <dbReference type="NCBI Taxonomy" id="4533"/>
    <lineage>
        <taxon>Eukaryota</taxon>
        <taxon>Viridiplantae</taxon>
        <taxon>Streptophyta</taxon>
        <taxon>Embryophyta</taxon>
        <taxon>Tracheophyta</taxon>
        <taxon>Spermatophyta</taxon>
        <taxon>Magnoliopsida</taxon>
        <taxon>Liliopsida</taxon>
        <taxon>Poales</taxon>
        <taxon>Poaceae</taxon>
        <taxon>BOP clade</taxon>
        <taxon>Oryzoideae</taxon>
        <taxon>Oryzeae</taxon>
        <taxon>Oryzinae</taxon>
        <taxon>Oryza</taxon>
    </lineage>
</organism>
<dbReference type="AlphaFoldDB" id="J3MQK9"/>